<name>A0A8B9JTQ7_ASTMX</name>
<evidence type="ECO:0000313" key="3">
    <source>
        <dbReference type="Proteomes" id="UP000694621"/>
    </source>
</evidence>
<evidence type="ECO:0000256" key="1">
    <source>
        <dbReference type="SAM" id="MobiDB-lite"/>
    </source>
</evidence>
<dbReference type="GO" id="GO:0005737">
    <property type="term" value="C:cytoplasm"/>
    <property type="evidence" value="ECO:0007669"/>
    <property type="project" value="TreeGrafter"/>
</dbReference>
<evidence type="ECO:0000313" key="2">
    <source>
        <dbReference type="Ensembl" id="ENSAMXP00005026360.1"/>
    </source>
</evidence>
<dbReference type="PANTHER" id="PTHR16155">
    <property type="entry name" value="DED DOMAIN-CONTAINING PROTEIN"/>
    <property type="match status" value="1"/>
</dbReference>
<dbReference type="OMA" id="CTSHIEY"/>
<accession>A0A8B9JTQ7</accession>
<dbReference type="OrthoDB" id="2337140at2759"/>
<evidence type="ECO:0008006" key="4">
    <source>
        <dbReference type="Google" id="ProtNLM"/>
    </source>
</evidence>
<proteinExistence type="predicted"/>
<organism evidence="2 3">
    <name type="scientific">Astyanax mexicanus</name>
    <name type="common">Blind cave fish</name>
    <name type="synonym">Astyanax fasciatus mexicanus</name>
    <dbReference type="NCBI Taxonomy" id="7994"/>
    <lineage>
        <taxon>Eukaryota</taxon>
        <taxon>Metazoa</taxon>
        <taxon>Chordata</taxon>
        <taxon>Craniata</taxon>
        <taxon>Vertebrata</taxon>
        <taxon>Euteleostomi</taxon>
        <taxon>Actinopterygii</taxon>
        <taxon>Neopterygii</taxon>
        <taxon>Teleostei</taxon>
        <taxon>Ostariophysi</taxon>
        <taxon>Characiformes</taxon>
        <taxon>Characoidei</taxon>
        <taxon>Acestrorhamphidae</taxon>
        <taxon>Acestrorhamphinae</taxon>
        <taxon>Astyanax</taxon>
    </lineage>
</organism>
<dbReference type="PANTHER" id="PTHR16155:SF18">
    <property type="entry name" value="STERILE ALPHA MOTIF DOMAIN-CONTAINING PROTEIN 9-LIKE"/>
    <property type="match status" value="1"/>
</dbReference>
<dbReference type="Proteomes" id="UP000694621">
    <property type="component" value="Unplaced"/>
</dbReference>
<feature type="region of interest" description="Disordered" evidence="1">
    <location>
        <begin position="402"/>
        <end position="421"/>
    </location>
</feature>
<sequence>MEVYTVPSKQGTPIPLQTSIRDGLSMLEVVWANKFEDESISQETAIEKEAEFYKGAPPQWLNFYWAEREKTPFVKRDMYERIRKEINENKRTSWSIASVNLLHQPGSGGSTLAMQILWDLRKGLRCARVTHSATDTKAVAQQVVQLFNAGGPQNQNTVLLLLDNSHDSVSEKNLKDSLIKELKASCITPDIPVAIILNCVRQLKVTKIRVLETSLSKREEEAFKEKHNEIVQRHGDRRTRFHALNIMSSNYSTSYVTEACEILQTIKKNKRPRKEQLLAFLALVNAYAPGSCIAHDLCCQFFDNESNDLDEFSLEKQMQPFTDILVIFSTQEGENRSEDKHVRMAHPMIAGECLELLTSAGVTRSDTTLKLLTDLCRDPMPMYLVKIIKRMLTKRETIEVKDNSERQEYEESEGQDKDKSEKKAKFSRLIEDIKEKEREVMCVSVLKNASRKFDRDPFLPQALARFYYIEMTDYEKAEEWATIAIKRDEDNSYIRDTLGQVHKNHLKKCVQEKTCTHTTILQIGNHAIKAFKEEAKAAIKEQAPEMKEDGVTNVSALFNSSGYFSYMQVATTIFNYIENHDRTLSKVLTKEISPPISFNSCETFLTDLRDEVEQKFEFFETYLTYSKPSIDKDEPGYFRPDVEECYSKYVTQEHGQENTELQALKEQKVSTFAGLLHALNRPSNESDLEWATRVLKSSSDDDSVLKYVLANILLAQRNSSSKELKPLEKLQSLLKEQWSKEKYNRSPEFYLLVLLLFWPNGEQVEDDSPDIAECIEFMHQSFGRTYQSFFRSRYLVPLFFLKAGEGLQKVLHTSQLDKSLLNQINKRGDSANISNLLRVQGEVQHFQVFAVEGSRKIKVSPQNPASVCREGQISFYLGFNIRGPVAYNIRYL</sequence>
<dbReference type="AlphaFoldDB" id="A0A8B9JTQ7"/>
<dbReference type="Ensembl" id="ENSAMXT00005029020.1">
    <property type="protein sequence ID" value="ENSAMXP00005026360.1"/>
    <property type="gene ID" value="ENSAMXG00005013291.1"/>
</dbReference>
<reference evidence="2" key="1">
    <citation type="submission" date="2025-08" db="UniProtKB">
        <authorList>
            <consortium name="Ensembl"/>
        </authorList>
    </citation>
    <scope>IDENTIFICATION</scope>
</reference>
<protein>
    <recommendedName>
        <fullName evidence="4">Sterile alpha motif domain-containing protein 9-like</fullName>
    </recommendedName>
</protein>